<dbReference type="AlphaFoldDB" id="A0A660L920"/>
<accession>A0A660L920</accession>
<comment type="caution">
    <text evidence="1">The sequence shown here is derived from an EMBL/GenBank/DDBJ whole genome shotgun (WGS) entry which is preliminary data.</text>
</comment>
<keyword evidence="2" id="KW-1185">Reference proteome</keyword>
<dbReference type="RefSeq" id="WP_121247806.1">
    <property type="nucleotide sequence ID" value="NZ_RBIL01000001.1"/>
</dbReference>
<organism evidence="1 2">
    <name type="scientific">Solirubrobacter pauli</name>
    <dbReference type="NCBI Taxonomy" id="166793"/>
    <lineage>
        <taxon>Bacteria</taxon>
        <taxon>Bacillati</taxon>
        <taxon>Actinomycetota</taxon>
        <taxon>Thermoleophilia</taxon>
        <taxon>Solirubrobacterales</taxon>
        <taxon>Solirubrobacteraceae</taxon>
        <taxon>Solirubrobacter</taxon>
    </lineage>
</organism>
<proteinExistence type="predicted"/>
<evidence type="ECO:0000313" key="2">
    <source>
        <dbReference type="Proteomes" id="UP000278962"/>
    </source>
</evidence>
<name>A0A660L920_9ACTN</name>
<protein>
    <submittedName>
        <fullName evidence="1">Uncharacterized protein</fullName>
    </submittedName>
</protein>
<sequence length="200" mass="22088">MSSPNGKDARRLRSGVTPSAEAVAVVTRAVESTLADPDLWQVRTEEAILRRYEKAGFPVRSLAEVGETVPVAVADKLALVGARPTALPRQLRNRRRFRGRLEEEIVQLVRAACSPLVHNGAVYGYRSDRATAVPILAGALDPAFDDEPSLILALARAKHEAGLFTGVRLLYGDFNAWYLNRVSRTSRTAFRERFVRDHPA</sequence>
<evidence type="ECO:0000313" key="1">
    <source>
        <dbReference type="EMBL" id="RKQ90765.1"/>
    </source>
</evidence>
<dbReference type="EMBL" id="RBIL01000001">
    <property type="protein sequence ID" value="RKQ90765.1"/>
    <property type="molecule type" value="Genomic_DNA"/>
</dbReference>
<dbReference type="Proteomes" id="UP000278962">
    <property type="component" value="Unassembled WGS sequence"/>
</dbReference>
<gene>
    <name evidence="1" type="ORF">C8N24_0578</name>
</gene>
<reference evidence="1 2" key="1">
    <citation type="submission" date="2018-10" db="EMBL/GenBank/DDBJ databases">
        <title>Genomic Encyclopedia of Archaeal and Bacterial Type Strains, Phase II (KMG-II): from individual species to whole genera.</title>
        <authorList>
            <person name="Goeker M."/>
        </authorList>
    </citation>
    <scope>NUCLEOTIDE SEQUENCE [LARGE SCALE GENOMIC DNA]</scope>
    <source>
        <strain evidence="1 2">DSM 14954</strain>
    </source>
</reference>